<proteinExistence type="predicted"/>
<dbReference type="KEGG" id="ccac:CcaHIS019_0411350"/>
<keyword evidence="3" id="KW-0732">Signal</keyword>
<dbReference type="Gene3D" id="1.50.10.10">
    <property type="match status" value="1"/>
</dbReference>
<reference evidence="4" key="1">
    <citation type="journal article" date="2023" name="BMC Genomics">
        <title>Chromosome-level genome assemblies of Cutaneotrichosporon spp. (Trichosporonales, Basidiomycota) reveal imbalanced evolution between nucleotide sequences and chromosome synteny.</title>
        <authorList>
            <person name="Kobayashi Y."/>
            <person name="Kayamori A."/>
            <person name="Aoki K."/>
            <person name="Shiwa Y."/>
            <person name="Matsutani M."/>
            <person name="Fujita N."/>
            <person name="Sugita T."/>
            <person name="Iwasaki W."/>
            <person name="Tanaka N."/>
            <person name="Takashima M."/>
        </authorList>
    </citation>
    <scope>NUCLEOTIDE SEQUENCE</scope>
    <source>
        <strain evidence="4">HIS019</strain>
    </source>
</reference>
<dbReference type="EMBL" id="AP028215">
    <property type="protein sequence ID" value="BEI92315.1"/>
    <property type="molecule type" value="Genomic_DNA"/>
</dbReference>
<evidence type="ECO:0000256" key="2">
    <source>
        <dbReference type="SAM" id="MobiDB-lite"/>
    </source>
</evidence>
<dbReference type="Proteomes" id="UP001233271">
    <property type="component" value="Chromosome 4"/>
</dbReference>
<dbReference type="InterPro" id="IPR008928">
    <property type="entry name" value="6-hairpin_glycosidase_sf"/>
</dbReference>
<sequence>MRAIIPAALLATVNAVHLTPNQLNTVWEHAVRMSNFSWENGTIGETWLEWKYPHLSVFSSTAPLPLPDLTPDQVPEIMQLAEDTLANRPVNFTNPALPTNISATGANASSTSEGGLRRRQTPTSVPVPTASTSTATSSTPLLVPLAANSQLPHGQPLLEDGAAGDPASLGVTVLVADKASSGTLIKGVSFMQAAQSQVDYLLYGVPRNEQGAISHRAATFQLWADNVYMVPPFLAYFGAITNNQTLLQTAFDQISAYRQGLQDPETKLWRHMSPGPEAEDPNLWATGNAWAAAGILRVLATIKRSQFAEGMGDQVTQLQVWAAEILGASKEYMTHDGLLRNYINNASDFVDAAATALMASAGLRMATLNLTNDHVDAATKMLAGASRNVNSTGYLTNVTDPYSFHQPGTVSPEGNAFVVLGYAAYNDWEKMGKPGNTRGKDPLSGAGRAGASLVGVLLAVGVGVAAM</sequence>
<feature type="region of interest" description="Disordered" evidence="2">
    <location>
        <begin position="96"/>
        <end position="139"/>
    </location>
</feature>
<dbReference type="GeneID" id="85496185"/>
<name>A0AA48L5H7_9TREE</name>
<keyword evidence="5" id="KW-1185">Reference proteome</keyword>
<feature type="signal peptide" evidence="3">
    <location>
        <begin position="1"/>
        <end position="15"/>
    </location>
</feature>
<accession>A0AA48L5H7</accession>
<dbReference type="InterPro" id="IPR010905">
    <property type="entry name" value="Glyco_hydro_88"/>
</dbReference>
<evidence type="ECO:0000256" key="3">
    <source>
        <dbReference type="SAM" id="SignalP"/>
    </source>
</evidence>
<dbReference type="PANTHER" id="PTHR41814">
    <property type="entry name" value="EXPRESSED PROTEIN"/>
    <property type="match status" value="1"/>
</dbReference>
<feature type="compositionally biased region" description="Polar residues" evidence="2">
    <location>
        <begin position="96"/>
        <end position="113"/>
    </location>
</feature>
<dbReference type="RefSeq" id="XP_060457580.1">
    <property type="nucleotide sequence ID" value="XM_060601048.1"/>
</dbReference>
<gene>
    <name evidence="4" type="ORF">CcaverHIS019_0411350</name>
</gene>
<evidence type="ECO:0000313" key="4">
    <source>
        <dbReference type="EMBL" id="BEI92315.1"/>
    </source>
</evidence>
<evidence type="ECO:0008006" key="6">
    <source>
        <dbReference type="Google" id="ProtNLM"/>
    </source>
</evidence>
<evidence type="ECO:0000313" key="5">
    <source>
        <dbReference type="Proteomes" id="UP001233271"/>
    </source>
</evidence>
<keyword evidence="1" id="KW-0378">Hydrolase</keyword>
<feature type="chain" id="PRO_5041344586" description="Six-hairpin glycosidase" evidence="3">
    <location>
        <begin position="16"/>
        <end position="467"/>
    </location>
</feature>
<feature type="compositionally biased region" description="Low complexity" evidence="2">
    <location>
        <begin position="121"/>
        <end position="139"/>
    </location>
</feature>
<organism evidence="4 5">
    <name type="scientific">Cutaneotrichosporon cavernicola</name>
    <dbReference type="NCBI Taxonomy" id="279322"/>
    <lineage>
        <taxon>Eukaryota</taxon>
        <taxon>Fungi</taxon>
        <taxon>Dikarya</taxon>
        <taxon>Basidiomycota</taxon>
        <taxon>Agaricomycotina</taxon>
        <taxon>Tremellomycetes</taxon>
        <taxon>Trichosporonales</taxon>
        <taxon>Trichosporonaceae</taxon>
        <taxon>Cutaneotrichosporon</taxon>
    </lineage>
</organism>
<dbReference type="PANTHER" id="PTHR41814:SF1">
    <property type="entry name" value="CELLULASE"/>
    <property type="match status" value="1"/>
</dbReference>
<dbReference type="GO" id="GO:0016787">
    <property type="term" value="F:hydrolase activity"/>
    <property type="evidence" value="ECO:0007669"/>
    <property type="project" value="UniProtKB-KW"/>
</dbReference>
<dbReference type="Pfam" id="PF07470">
    <property type="entry name" value="Glyco_hydro_88"/>
    <property type="match status" value="1"/>
</dbReference>
<dbReference type="AlphaFoldDB" id="A0AA48L5H7"/>
<evidence type="ECO:0000256" key="1">
    <source>
        <dbReference type="ARBA" id="ARBA00022801"/>
    </source>
</evidence>
<dbReference type="GO" id="GO:0005975">
    <property type="term" value="P:carbohydrate metabolic process"/>
    <property type="evidence" value="ECO:0007669"/>
    <property type="project" value="InterPro"/>
</dbReference>
<dbReference type="SUPFAM" id="SSF48208">
    <property type="entry name" value="Six-hairpin glycosidases"/>
    <property type="match status" value="1"/>
</dbReference>
<dbReference type="InterPro" id="IPR012341">
    <property type="entry name" value="6hp_glycosidase-like_sf"/>
</dbReference>
<protein>
    <recommendedName>
        <fullName evidence="6">Six-hairpin glycosidase</fullName>
    </recommendedName>
</protein>